<name>A0ABP1CSY5_9APHY</name>
<feature type="signal peptide" evidence="1">
    <location>
        <begin position="1"/>
        <end position="18"/>
    </location>
</feature>
<protein>
    <recommendedName>
        <fullName evidence="4">F-box domain-containing protein</fullName>
    </recommendedName>
</protein>
<dbReference type="Proteomes" id="UP001497453">
    <property type="component" value="Chromosome 11"/>
</dbReference>
<reference evidence="3" key="1">
    <citation type="submission" date="2024-04" db="EMBL/GenBank/DDBJ databases">
        <authorList>
            <person name="Shaw F."/>
            <person name="Minotto A."/>
        </authorList>
    </citation>
    <scope>NUCLEOTIDE SEQUENCE [LARGE SCALE GENOMIC DNA]</scope>
</reference>
<sequence length="336" mass="36916">MLLIHLPAELLLDIFALACNDARYTGCSLVAVSQHFRALCLNSGVDIRNVAVHGVDNMKKFVTMLEGRGRPSRRIKHLFLTDRAHSGGVHEVTATPAAIFTNNAAAFAGRILRIISPHDLCTLSIVLPRQRLATPASPSILTYPFTSLTDLTLHGALDPPFFDACHPFPGLRRLHIAAYHQLPEDLGSVISKMVPNLSHFKLTGIGGLSLSGNLLEVLQAYTNVDDSNEASVIVQKLPPSIHTVIIGFATLLQSAAIRSAGRQQISYLQMAQSINQLAEEHDLRSTDGRRLIVWPPPAMRSESDLQEVAQESYDKLRIEWEDGVAGRDTGWNDVWL</sequence>
<evidence type="ECO:0000313" key="2">
    <source>
        <dbReference type="EMBL" id="CAL1698781.1"/>
    </source>
</evidence>
<keyword evidence="1" id="KW-0732">Signal</keyword>
<evidence type="ECO:0000313" key="3">
    <source>
        <dbReference type="Proteomes" id="UP001497453"/>
    </source>
</evidence>
<keyword evidence="3" id="KW-1185">Reference proteome</keyword>
<feature type="chain" id="PRO_5047200777" description="F-box domain-containing protein" evidence="1">
    <location>
        <begin position="19"/>
        <end position="336"/>
    </location>
</feature>
<evidence type="ECO:0008006" key="4">
    <source>
        <dbReference type="Google" id="ProtNLM"/>
    </source>
</evidence>
<gene>
    <name evidence="2" type="ORF">GFSPODELE1_LOCUS2320</name>
</gene>
<accession>A0ABP1CSY5</accession>
<organism evidence="2 3">
    <name type="scientific">Somion occarium</name>
    <dbReference type="NCBI Taxonomy" id="3059160"/>
    <lineage>
        <taxon>Eukaryota</taxon>
        <taxon>Fungi</taxon>
        <taxon>Dikarya</taxon>
        <taxon>Basidiomycota</taxon>
        <taxon>Agaricomycotina</taxon>
        <taxon>Agaricomycetes</taxon>
        <taxon>Polyporales</taxon>
        <taxon>Cerrenaceae</taxon>
        <taxon>Somion</taxon>
    </lineage>
</organism>
<proteinExistence type="predicted"/>
<evidence type="ECO:0000256" key="1">
    <source>
        <dbReference type="SAM" id="SignalP"/>
    </source>
</evidence>
<dbReference type="EMBL" id="OZ037954">
    <property type="protein sequence ID" value="CAL1698781.1"/>
    <property type="molecule type" value="Genomic_DNA"/>
</dbReference>